<feature type="domain" description="Pyridine nucleotide-disulphide oxidoreductase dimerisation" evidence="8">
    <location>
        <begin position="341"/>
        <end position="426"/>
    </location>
</feature>
<keyword evidence="3" id="KW-0285">Flavoprotein</keyword>
<dbReference type="EMBL" id="AZFH01000011">
    <property type="protein sequence ID" value="KRL83286.1"/>
    <property type="molecule type" value="Genomic_DNA"/>
</dbReference>
<comment type="caution">
    <text evidence="10">The sequence shown here is derived from an EMBL/GenBank/DDBJ whole genome shotgun (WGS) entry which is preliminary data.</text>
</comment>
<sequence length="451" mass="49515">MGELNMSKILIVGANHTGIAAANTLLSRYPGHEITIIDQNDNISYLGCGTVLWLQKYLSDFNSLFYTSADDFKKLGVDIHLRTQVIDLNLEQKIVTTKDLATGENSHLNYDKLLLATGSLPIAPQVSGLELRGISYIKFAHEVQNLDEKLADESKKTVAVIGAGYIGVELAEALQKRGKKVLLFDKNATCLSNYFDPEFAQIIDNKMKQAGIERHYQTEITAFNGQNGWVKEVVTQDGKKYTVDLVVNAIGFRPNTNLVRGKLDMLANGAILVNEHQESSHKDVFAAGDCATSHHNVLDKPVYIALASHAIREGILAGHGLAGGSPVSPGSQGANSLQLYDTNLAACGLTLETAKAAGFQAQVSDYDGLQELDFMKSNFKVKMRLVYDQATRRLLGAQLAGNQNVTYFDYLFSLALQKHMTIDELAFLDLPFNSFYSRPYNSINLTAQNAQ</sequence>
<dbReference type="InterPro" id="IPR016156">
    <property type="entry name" value="FAD/NAD-linked_Rdtase_dimer_sf"/>
</dbReference>
<evidence type="ECO:0000256" key="3">
    <source>
        <dbReference type="ARBA" id="ARBA00022630"/>
    </source>
</evidence>
<dbReference type="SUPFAM" id="SSF55424">
    <property type="entry name" value="FAD/NAD-linked reductases, dimerisation (C-terminal) domain"/>
    <property type="match status" value="1"/>
</dbReference>
<dbReference type="STRING" id="1423740.FC36_GL000329"/>
<dbReference type="PANTHER" id="PTHR43429">
    <property type="entry name" value="PYRIDINE NUCLEOTIDE-DISULFIDE OXIDOREDUCTASE DOMAIN-CONTAINING"/>
    <property type="match status" value="1"/>
</dbReference>
<feature type="domain" description="FAD/NAD(P)-binding" evidence="9">
    <location>
        <begin position="8"/>
        <end position="314"/>
    </location>
</feature>
<dbReference type="Pfam" id="PF07992">
    <property type="entry name" value="Pyr_redox_2"/>
    <property type="match status" value="1"/>
</dbReference>
<dbReference type="InterPro" id="IPR023753">
    <property type="entry name" value="FAD/NAD-binding_dom"/>
</dbReference>
<dbReference type="PRINTS" id="PR00368">
    <property type="entry name" value="FADPNR"/>
</dbReference>
<evidence type="ECO:0000256" key="7">
    <source>
        <dbReference type="ARBA" id="ARBA00023284"/>
    </source>
</evidence>
<dbReference type="GO" id="GO:0016491">
    <property type="term" value="F:oxidoreductase activity"/>
    <property type="evidence" value="ECO:0007669"/>
    <property type="project" value="UniProtKB-KW"/>
</dbReference>
<dbReference type="InterPro" id="IPR050260">
    <property type="entry name" value="FAD-bd_OxRdtase"/>
</dbReference>
<proteinExistence type="inferred from homology"/>
<evidence type="ECO:0000256" key="6">
    <source>
        <dbReference type="ARBA" id="ARBA00023097"/>
    </source>
</evidence>
<evidence type="ECO:0000256" key="5">
    <source>
        <dbReference type="ARBA" id="ARBA00023002"/>
    </source>
</evidence>
<dbReference type="PATRIC" id="fig|1423740.3.peg.354"/>
<accession>A0A0R1TPB1</accession>
<comment type="cofactor">
    <cofactor evidence="1">
        <name>FAD</name>
        <dbReference type="ChEBI" id="CHEBI:57692"/>
    </cofactor>
</comment>
<dbReference type="Gene3D" id="3.50.50.60">
    <property type="entry name" value="FAD/NAD(P)-binding domain"/>
    <property type="match status" value="2"/>
</dbReference>
<evidence type="ECO:0000256" key="2">
    <source>
        <dbReference type="ARBA" id="ARBA00009130"/>
    </source>
</evidence>
<protein>
    <submittedName>
        <fullName evidence="10">Nadh oxidase</fullName>
    </submittedName>
</protein>
<name>A0A0R1TPB1_9LACO</name>
<evidence type="ECO:0000256" key="1">
    <source>
        <dbReference type="ARBA" id="ARBA00001974"/>
    </source>
</evidence>
<organism evidence="10 11">
    <name type="scientific">Ligilactobacillus equi DSM 15833 = JCM 10991</name>
    <dbReference type="NCBI Taxonomy" id="1423740"/>
    <lineage>
        <taxon>Bacteria</taxon>
        <taxon>Bacillati</taxon>
        <taxon>Bacillota</taxon>
        <taxon>Bacilli</taxon>
        <taxon>Lactobacillales</taxon>
        <taxon>Lactobacillaceae</taxon>
        <taxon>Ligilactobacillus</taxon>
    </lineage>
</organism>
<evidence type="ECO:0000256" key="4">
    <source>
        <dbReference type="ARBA" id="ARBA00022827"/>
    </source>
</evidence>
<reference evidence="10 11" key="1">
    <citation type="journal article" date="2015" name="Genome Announc.">
        <title>Expanding the biotechnology potential of lactobacilli through comparative genomics of 213 strains and associated genera.</title>
        <authorList>
            <person name="Sun Z."/>
            <person name="Harris H.M."/>
            <person name="McCann A."/>
            <person name="Guo C."/>
            <person name="Argimon S."/>
            <person name="Zhang W."/>
            <person name="Yang X."/>
            <person name="Jeffery I.B."/>
            <person name="Cooney J.C."/>
            <person name="Kagawa T.F."/>
            <person name="Liu W."/>
            <person name="Song Y."/>
            <person name="Salvetti E."/>
            <person name="Wrobel A."/>
            <person name="Rasinkangas P."/>
            <person name="Parkhill J."/>
            <person name="Rea M.C."/>
            <person name="O'Sullivan O."/>
            <person name="Ritari J."/>
            <person name="Douillard F.P."/>
            <person name="Paul Ross R."/>
            <person name="Yang R."/>
            <person name="Briner A.E."/>
            <person name="Felis G.E."/>
            <person name="de Vos W.M."/>
            <person name="Barrangou R."/>
            <person name="Klaenhammer T.R."/>
            <person name="Caufield P.W."/>
            <person name="Cui Y."/>
            <person name="Zhang H."/>
            <person name="O'Toole P.W."/>
        </authorList>
    </citation>
    <scope>NUCLEOTIDE SEQUENCE [LARGE SCALE GENOMIC DNA]</scope>
    <source>
        <strain evidence="10 11">DSM 15833</strain>
    </source>
</reference>
<dbReference type="InterPro" id="IPR004099">
    <property type="entry name" value="Pyr_nucl-diS_OxRdtase_dimer"/>
</dbReference>
<keyword evidence="7" id="KW-0676">Redox-active center</keyword>
<evidence type="ECO:0000259" key="9">
    <source>
        <dbReference type="Pfam" id="PF07992"/>
    </source>
</evidence>
<evidence type="ECO:0000313" key="11">
    <source>
        <dbReference type="Proteomes" id="UP000051048"/>
    </source>
</evidence>
<gene>
    <name evidence="10" type="ORF">FC36_GL000329</name>
</gene>
<keyword evidence="4" id="KW-0274">FAD</keyword>
<dbReference type="AlphaFoldDB" id="A0A0R1TPB1"/>
<dbReference type="PRINTS" id="PR00411">
    <property type="entry name" value="PNDRDTASEI"/>
</dbReference>
<keyword evidence="5" id="KW-0560">Oxidoreductase</keyword>
<dbReference type="PANTHER" id="PTHR43429:SF1">
    <property type="entry name" value="NAD(P)H SULFUR OXIDOREDUCTASE (COA-DEPENDENT)"/>
    <property type="match status" value="1"/>
</dbReference>
<comment type="similarity">
    <text evidence="2">Belongs to the class-III pyridine nucleotide-disulfide oxidoreductase family.</text>
</comment>
<dbReference type="SUPFAM" id="SSF51905">
    <property type="entry name" value="FAD/NAD(P)-binding domain"/>
    <property type="match status" value="1"/>
</dbReference>
<evidence type="ECO:0000313" key="10">
    <source>
        <dbReference type="EMBL" id="KRL83286.1"/>
    </source>
</evidence>
<keyword evidence="6" id="KW-0558">Oxidation</keyword>
<dbReference type="InterPro" id="IPR036188">
    <property type="entry name" value="FAD/NAD-bd_sf"/>
</dbReference>
<dbReference type="Gene3D" id="3.30.390.30">
    <property type="match status" value="1"/>
</dbReference>
<dbReference type="Proteomes" id="UP000051048">
    <property type="component" value="Unassembled WGS sequence"/>
</dbReference>
<dbReference type="Pfam" id="PF02852">
    <property type="entry name" value="Pyr_redox_dim"/>
    <property type="match status" value="1"/>
</dbReference>
<evidence type="ECO:0000259" key="8">
    <source>
        <dbReference type="Pfam" id="PF02852"/>
    </source>
</evidence>